<dbReference type="Proteomes" id="UP000052023">
    <property type="component" value="Unassembled WGS sequence"/>
</dbReference>
<organism evidence="1 2">
    <name type="scientific">Bradyrhizobium retamae</name>
    <dbReference type="NCBI Taxonomy" id="1300035"/>
    <lineage>
        <taxon>Bacteria</taxon>
        <taxon>Pseudomonadati</taxon>
        <taxon>Pseudomonadota</taxon>
        <taxon>Alphaproteobacteria</taxon>
        <taxon>Hyphomicrobiales</taxon>
        <taxon>Nitrobacteraceae</taxon>
        <taxon>Bradyrhizobium</taxon>
    </lineage>
</organism>
<evidence type="ECO:0000313" key="1">
    <source>
        <dbReference type="EMBL" id="KRR28859.1"/>
    </source>
</evidence>
<gene>
    <name evidence="1" type="ORF">CQ13_18655</name>
</gene>
<comment type="caution">
    <text evidence="1">The sequence shown here is derived from an EMBL/GenBank/DDBJ whole genome shotgun (WGS) entry which is preliminary data.</text>
</comment>
<proteinExistence type="predicted"/>
<dbReference type="RefSeq" id="WP_057842537.1">
    <property type="nucleotide sequence ID" value="NZ_LLYA01000057.1"/>
</dbReference>
<evidence type="ECO:0000313" key="2">
    <source>
        <dbReference type="Proteomes" id="UP000052023"/>
    </source>
</evidence>
<protein>
    <recommendedName>
        <fullName evidence="3">LysR substrate-binding domain-containing protein</fullName>
    </recommendedName>
</protein>
<evidence type="ECO:0008006" key="3">
    <source>
        <dbReference type="Google" id="ProtNLM"/>
    </source>
</evidence>
<name>A0A0R3N9N7_9BRAD</name>
<reference evidence="1 2" key="1">
    <citation type="submission" date="2014-03" db="EMBL/GenBank/DDBJ databases">
        <title>Bradyrhizobium valentinum sp. nov., isolated from effective nodules of Lupinus mariae-josephae, a lupine endemic of basic-lime soils in Eastern Spain.</title>
        <authorList>
            <person name="Duran D."/>
            <person name="Rey L."/>
            <person name="Navarro A."/>
            <person name="Busquets A."/>
            <person name="Imperial J."/>
            <person name="Ruiz-Argueso T."/>
        </authorList>
    </citation>
    <scope>NUCLEOTIDE SEQUENCE [LARGE SCALE GENOMIC DNA]</scope>
    <source>
        <strain evidence="1 2">Ro19</strain>
    </source>
</reference>
<sequence>MNSLDALAAARRRRHDSRAVMAGKNRFGCKLPGVRLLADYKPAPAPLHLMLQPSRLASPKIRAFVDYLSWDGGVEPTRSDERPTPIINRN</sequence>
<dbReference type="EMBL" id="LLYA01000057">
    <property type="protein sequence ID" value="KRR28859.1"/>
    <property type="molecule type" value="Genomic_DNA"/>
</dbReference>
<dbReference type="AlphaFoldDB" id="A0A0R3N9N7"/>
<dbReference type="Gene3D" id="3.40.190.290">
    <property type="match status" value="1"/>
</dbReference>
<keyword evidence="2" id="KW-1185">Reference proteome</keyword>
<accession>A0A0R3N9N7</accession>